<dbReference type="HOGENOM" id="CLU_3065675_0_0_11"/>
<protein>
    <submittedName>
        <fullName evidence="1">Uncharacterized protein</fullName>
    </submittedName>
</protein>
<evidence type="ECO:0000313" key="1">
    <source>
        <dbReference type="EMBL" id="AHD24323.1"/>
    </source>
</evidence>
<name>V9XPM2_9NOCA</name>
<keyword evidence="1" id="KW-0614">Plasmid</keyword>
<organism evidence="1 2">
    <name type="scientific">Rhodococcus pyridinivorans SB3094</name>
    <dbReference type="NCBI Taxonomy" id="1435356"/>
    <lineage>
        <taxon>Bacteria</taxon>
        <taxon>Bacillati</taxon>
        <taxon>Actinomycetota</taxon>
        <taxon>Actinomycetes</taxon>
        <taxon>Mycobacteriales</taxon>
        <taxon>Nocardiaceae</taxon>
        <taxon>Rhodococcus</taxon>
    </lineage>
</organism>
<reference evidence="1 2" key="1">
    <citation type="journal article" date="2014" name="Genome Announc.">
        <title>Complete Genome of Rhodococcus pyridinivorans SB3094, a Methyl-Ethyl-Ketone-Degrading Bacterium Used for Bioaugmentation.</title>
        <authorList>
            <person name="Dueholm M.S."/>
            <person name="Albertsen M."/>
            <person name="D'Imperio S."/>
            <person name="Tale V.P."/>
            <person name="Lewis D."/>
            <person name="Nielsen P.H."/>
            <person name="Nielsen J.L."/>
        </authorList>
    </citation>
    <scope>NUCLEOTIDE SEQUENCE [LARGE SCALE GENOMIC DNA]</scope>
    <source>
        <strain evidence="2">SB3094</strain>
        <plasmid evidence="2">1</plasmid>
    </source>
</reference>
<proteinExistence type="predicted"/>
<dbReference type="KEGG" id="rpy:Y013_26325"/>
<gene>
    <name evidence="1" type="ORF">Y013_26325</name>
</gene>
<dbReference type="PATRIC" id="fig|1435356.3.peg.5297"/>
<dbReference type="EMBL" id="CP006997">
    <property type="protein sequence ID" value="AHD24323.1"/>
    <property type="molecule type" value="Genomic_DNA"/>
</dbReference>
<evidence type="ECO:0000313" key="2">
    <source>
        <dbReference type="Proteomes" id="UP000018781"/>
    </source>
</evidence>
<geneLocation type="plasmid" evidence="2">
    <name>1</name>
</geneLocation>
<accession>V9XPM2</accession>
<sequence length="53" mass="5940">MRATLHAWIRVCDGRWLAQVRLPVRSSSGRSGAELWLWVDSVFVFPAGEGAQL</sequence>
<dbReference type="AlphaFoldDB" id="V9XPM2"/>
<dbReference type="Proteomes" id="UP000018781">
    <property type="component" value="Plasmid unnamed"/>
</dbReference>